<keyword evidence="3" id="KW-1185">Reference proteome</keyword>
<organism evidence="2 3">
    <name type="scientific">Eremothecium sinecaudum</name>
    <dbReference type="NCBI Taxonomy" id="45286"/>
    <lineage>
        <taxon>Eukaryota</taxon>
        <taxon>Fungi</taxon>
        <taxon>Dikarya</taxon>
        <taxon>Ascomycota</taxon>
        <taxon>Saccharomycotina</taxon>
        <taxon>Saccharomycetes</taxon>
        <taxon>Saccharomycetales</taxon>
        <taxon>Saccharomycetaceae</taxon>
        <taxon>Eremothecium</taxon>
    </lineage>
</organism>
<evidence type="ECO:0000313" key="2">
    <source>
        <dbReference type="EMBL" id="AMD18565.1"/>
    </source>
</evidence>
<gene>
    <name evidence="2" type="ORF">AW171_hschr271</name>
</gene>
<evidence type="ECO:0000256" key="1">
    <source>
        <dbReference type="SAM" id="MobiDB-lite"/>
    </source>
</evidence>
<dbReference type="RefSeq" id="XP_017985561.1">
    <property type="nucleotide sequence ID" value="XM_018130343.1"/>
</dbReference>
<protein>
    <submittedName>
        <fullName evidence="2">HBL337Wp</fullName>
    </submittedName>
</protein>
<proteinExistence type="predicted"/>
<dbReference type="STRING" id="45286.A0A125RDT8"/>
<dbReference type="EMBL" id="CP014242">
    <property type="protein sequence ID" value="AMD18565.1"/>
    <property type="molecule type" value="Genomic_DNA"/>
</dbReference>
<dbReference type="Proteomes" id="UP000243052">
    <property type="component" value="Chromosome ii"/>
</dbReference>
<feature type="region of interest" description="Disordered" evidence="1">
    <location>
        <begin position="1"/>
        <end position="30"/>
    </location>
</feature>
<sequence>MVSESDLSPETADLASNKSCFNNQDEGENLNSNAELDSIARIKKRRLDLLDRANKIAAEVKPMEFESYRDYFILKTFKRGKSDSGKLDVSNLKRFKISVYYERISKSNEEKRTGSTPSSLPESSAEDNDYKPTMTRITRKQSQDVSNSNSSTPVTFDDKKGADGNSLNSIRADISVDSIIPKDNSAANVRRSMRLTTKEKEKLKKSPSEKLLKEGEEPMFTDLYEVIIPKIPNPVRRSDWVLNKRERYIREKHVPVKHIPEQVKINELVKNSRIKTVLSRFEGGLAGVRTSKNSP</sequence>
<reference evidence="2 3" key="1">
    <citation type="submission" date="2016-01" db="EMBL/GenBank/DDBJ databases">
        <title>Genome sequence of the yeast Holleya sinecauda.</title>
        <authorList>
            <person name="Dietrich F.S."/>
        </authorList>
    </citation>
    <scope>NUCLEOTIDE SEQUENCE [LARGE SCALE GENOMIC DNA]</scope>
    <source>
        <strain evidence="2 3">ATCC 58844</strain>
    </source>
</reference>
<dbReference type="OrthoDB" id="4036116at2759"/>
<feature type="region of interest" description="Disordered" evidence="1">
    <location>
        <begin position="107"/>
        <end position="163"/>
    </location>
</feature>
<evidence type="ECO:0000313" key="3">
    <source>
        <dbReference type="Proteomes" id="UP000243052"/>
    </source>
</evidence>
<name>A0A125RDT8_9SACH</name>
<accession>A0A125RDT8</accession>
<dbReference type="AlphaFoldDB" id="A0A125RDT8"/>
<feature type="compositionally biased region" description="Polar residues" evidence="1">
    <location>
        <begin position="143"/>
        <end position="154"/>
    </location>
</feature>
<dbReference type="GeneID" id="28722365"/>